<dbReference type="RefSeq" id="WP_341785991.1">
    <property type="nucleotide sequence ID" value="NZ_JAASQR010000004.1"/>
</dbReference>
<dbReference type="Proteomes" id="UP000576821">
    <property type="component" value="Unassembled WGS sequence"/>
</dbReference>
<keyword evidence="1" id="KW-0472">Membrane</keyword>
<evidence type="ECO:0000256" key="1">
    <source>
        <dbReference type="SAM" id="Phobius"/>
    </source>
</evidence>
<dbReference type="PRINTS" id="PR00368">
    <property type="entry name" value="FADPNR"/>
</dbReference>
<dbReference type="InterPro" id="IPR036188">
    <property type="entry name" value="FAD/NAD-bd_sf"/>
</dbReference>
<evidence type="ECO:0000313" key="2">
    <source>
        <dbReference type="EMBL" id="NIJ18291.1"/>
    </source>
</evidence>
<dbReference type="EMBL" id="JAASQR010000004">
    <property type="protein sequence ID" value="NIJ18291.1"/>
    <property type="molecule type" value="Genomic_DNA"/>
</dbReference>
<protein>
    <submittedName>
        <fullName evidence="2">Cation diffusion facilitator CzcD-associated flavoprotein CzcO</fullName>
    </submittedName>
</protein>
<gene>
    <name evidence="2" type="ORF">FHS54_003291</name>
</gene>
<name>A0A846MBP7_9SPHN</name>
<keyword evidence="3" id="KW-1185">Reference proteome</keyword>
<dbReference type="PANTHER" id="PTHR42877:SF4">
    <property type="entry name" value="FAD_NAD(P)-BINDING DOMAIN-CONTAINING PROTEIN-RELATED"/>
    <property type="match status" value="1"/>
</dbReference>
<dbReference type="PANTHER" id="PTHR42877">
    <property type="entry name" value="L-ORNITHINE N(5)-MONOOXYGENASE-RELATED"/>
    <property type="match status" value="1"/>
</dbReference>
<accession>A0A846MBP7</accession>
<sequence length="500" mass="55771">MSHHQNRNGLRYAIIGAGMAGILAAIRLHQAGEQFTVYEKAGRLGGTWRENRYPGLTCDVPAHAYTYSFEPYAEWQAYYAKGAEIQTYFERTAEKYGVMPHIRFGAEVTSCVWDEGDNIWRLDLSTGERVVADIVIAASGVLHHPRMPDIEGLDSFAGTALHSARWRDDAPVDGARVGIIGNGSTGVQIVTALQSRAAQLVHFQRSPQWIMPVPYFQYSDEEREAFRRDPALIDAIRNDKDYWDAIHRFTHAITDTHGPEIAAIEQLCLDNLENSVSDPVLREKLRPNYRAACKRLIYSWSYYDAVQQPNVEVEREAIARVEPAGVRMADGRLHALDTLVLATGFHADRFIRPTTVLGRDGLSLDDAWSVRPTAYYAVAIPGFPNFFMLNGPTGPVGNFSLIDIAERQWDYIGHLLEPLRRGEADSIEPSVQAHADYEERRIAAARSTIFGSGCSSWYLDATGVPSSWPWSYEAFADAMAAPVMADYVMHAKQDSARAAG</sequence>
<dbReference type="InterPro" id="IPR051209">
    <property type="entry name" value="FAD-bind_Monooxygenase_sf"/>
</dbReference>
<keyword evidence="1" id="KW-1133">Transmembrane helix</keyword>
<feature type="transmembrane region" description="Helical" evidence="1">
    <location>
        <begin position="12"/>
        <end position="29"/>
    </location>
</feature>
<dbReference type="SUPFAM" id="SSF51905">
    <property type="entry name" value="FAD/NAD(P)-binding domain"/>
    <property type="match status" value="2"/>
</dbReference>
<proteinExistence type="predicted"/>
<comment type="caution">
    <text evidence="2">The sequence shown here is derived from an EMBL/GenBank/DDBJ whole genome shotgun (WGS) entry which is preliminary data.</text>
</comment>
<organism evidence="2 3">
    <name type="scientific">Sphingobium vermicomposti</name>
    <dbReference type="NCBI Taxonomy" id="529005"/>
    <lineage>
        <taxon>Bacteria</taxon>
        <taxon>Pseudomonadati</taxon>
        <taxon>Pseudomonadota</taxon>
        <taxon>Alphaproteobacteria</taxon>
        <taxon>Sphingomonadales</taxon>
        <taxon>Sphingomonadaceae</taxon>
        <taxon>Sphingobium</taxon>
    </lineage>
</organism>
<dbReference type="Pfam" id="PF13450">
    <property type="entry name" value="NAD_binding_8"/>
    <property type="match status" value="1"/>
</dbReference>
<evidence type="ECO:0000313" key="3">
    <source>
        <dbReference type="Proteomes" id="UP000576821"/>
    </source>
</evidence>
<reference evidence="2 3" key="1">
    <citation type="submission" date="2020-03" db="EMBL/GenBank/DDBJ databases">
        <title>Genomic Encyclopedia of Type Strains, Phase IV (KMG-IV): sequencing the most valuable type-strain genomes for metagenomic binning, comparative biology and taxonomic classification.</title>
        <authorList>
            <person name="Goeker M."/>
        </authorList>
    </citation>
    <scope>NUCLEOTIDE SEQUENCE [LARGE SCALE GENOMIC DNA]</scope>
    <source>
        <strain evidence="2 3">DSM 21299</strain>
    </source>
</reference>
<dbReference type="Gene3D" id="3.50.50.60">
    <property type="entry name" value="FAD/NAD(P)-binding domain"/>
    <property type="match status" value="2"/>
</dbReference>
<keyword evidence="1" id="KW-0812">Transmembrane</keyword>
<dbReference type="AlphaFoldDB" id="A0A846MBP7"/>
<dbReference type="PRINTS" id="PR00411">
    <property type="entry name" value="PNDRDTASEI"/>
</dbReference>